<dbReference type="EMBL" id="ABCS01000058">
    <property type="protein sequence ID" value="EDM76792.1"/>
    <property type="molecule type" value="Genomic_DNA"/>
</dbReference>
<evidence type="ECO:0000313" key="3">
    <source>
        <dbReference type="Proteomes" id="UP000005801"/>
    </source>
</evidence>
<keyword evidence="3" id="KW-1185">Reference proteome</keyword>
<name>A6GBI8_9BACT</name>
<comment type="caution">
    <text evidence="2">The sequence shown here is derived from an EMBL/GenBank/DDBJ whole genome shotgun (WGS) entry which is preliminary data.</text>
</comment>
<reference evidence="2 3" key="1">
    <citation type="submission" date="2007-06" db="EMBL/GenBank/DDBJ databases">
        <authorList>
            <person name="Shimkets L."/>
            <person name="Ferriera S."/>
            <person name="Johnson J."/>
            <person name="Kravitz S."/>
            <person name="Beeson K."/>
            <person name="Sutton G."/>
            <person name="Rogers Y.-H."/>
            <person name="Friedman R."/>
            <person name="Frazier M."/>
            <person name="Venter J.C."/>
        </authorList>
    </citation>
    <scope>NUCLEOTIDE SEQUENCE [LARGE SCALE GENOMIC DNA]</scope>
    <source>
        <strain evidence="2 3">SIR-1</strain>
    </source>
</reference>
<dbReference type="STRING" id="391625.PPSIR1_18862"/>
<dbReference type="OrthoDB" id="654524at2"/>
<protein>
    <recommendedName>
        <fullName evidence="1">ATP-grasp domain-containing protein</fullName>
    </recommendedName>
</protein>
<dbReference type="RefSeq" id="WP_006974079.1">
    <property type="nucleotide sequence ID" value="NZ_ABCS01000058.1"/>
</dbReference>
<evidence type="ECO:0000259" key="1">
    <source>
        <dbReference type="Pfam" id="PF18299"/>
    </source>
</evidence>
<sequence length="147" mass="15664">MFAKSAAPKLFTAGVYASASVVREVARDLPGDTGVLLSTVVDIDAEVRSFVLDDRVLSAAAYEGELGPGELEAAIALAERIAAHPLVPRSCVLDLGRVREGPERSARWVLVEANAAWGAGLNGCTPEAAARCIEAAWLDEEEFRTRR</sequence>
<evidence type="ECO:0000313" key="2">
    <source>
        <dbReference type="EMBL" id="EDM76792.1"/>
    </source>
</evidence>
<organism evidence="2 3">
    <name type="scientific">Plesiocystis pacifica SIR-1</name>
    <dbReference type="NCBI Taxonomy" id="391625"/>
    <lineage>
        <taxon>Bacteria</taxon>
        <taxon>Pseudomonadati</taxon>
        <taxon>Myxococcota</taxon>
        <taxon>Polyangia</taxon>
        <taxon>Nannocystales</taxon>
        <taxon>Nannocystaceae</taxon>
        <taxon>Plesiocystis</taxon>
    </lineage>
</organism>
<dbReference type="AlphaFoldDB" id="A6GBI8"/>
<dbReference type="InterPro" id="IPR041261">
    <property type="entry name" value="R2K_2"/>
</dbReference>
<dbReference type="Pfam" id="PF18299">
    <property type="entry name" value="R2K_2"/>
    <property type="match status" value="1"/>
</dbReference>
<accession>A6GBI8</accession>
<gene>
    <name evidence="2" type="ORF">PPSIR1_18862</name>
</gene>
<proteinExistence type="predicted"/>
<feature type="domain" description="ATP-grasp" evidence="1">
    <location>
        <begin position="1"/>
        <end position="131"/>
    </location>
</feature>
<dbReference type="Proteomes" id="UP000005801">
    <property type="component" value="Unassembled WGS sequence"/>
</dbReference>